<proteinExistence type="predicted"/>
<evidence type="ECO:0000313" key="7">
    <source>
        <dbReference type="Proteomes" id="UP001224775"/>
    </source>
</evidence>
<gene>
    <name evidence="6" type="ORF">QTG54_015002</name>
</gene>
<accession>A0AAD9D622</accession>
<keyword evidence="2" id="KW-0489">Methyltransferase</keyword>
<dbReference type="Gene3D" id="3.40.1280.10">
    <property type="match status" value="2"/>
</dbReference>
<dbReference type="GO" id="GO:0008175">
    <property type="term" value="F:tRNA methyltransferase activity"/>
    <property type="evidence" value="ECO:0007669"/>
    <property type="project" value="InterPro"/>
</dbReference>
<keyword evidence="3" id="KW-0808">Transferase</keyword>
<evidence type="ECO:0000256" key="2">
    <source>
        <dbReference type="ARBA" id="ARBA00022603"/>
    </source>
</evidence>
<dbReference type="EMBL" id="JATAAI010000040">
    <property type="protein sequence ID" value="KAK1734235.1"/>
    <property type="molecule type" value="Genomic_DNA"/>
</dbReference>
<evidence type="ECO:0000256" key="4">
    <source>
        <dbReference type="ARBA" id="ARBA00022691"/>
    </source>
</evidence>
<dbReference type="PANTHER" id="PTHR40703:SF1">
    <property type="entry name" value="TRNA (PSEUDOURIDINE(54)-N(1))-METHYLTRANSFERASE"/>
    <property type="match status" value="1"/>
</dbReference>
<dbReference type="InterPro" id="IPR029026">
    <property type="entry name" value="tRNA_m1G_MTases_N"/>
</dbReference>
<evidence type="ECO:0000256" key="3">
    <source>
        <dbReference type="ARBA" id="ARBA00022679"/>
    </source>
</evidence>
<keyword evidence="1" id="KW-0963">Cytoplasm</keyword>
<feature type="signal peptide" evidence="5">
    <location>
        <begin position="1"/>
        <end position="19"/>
    </location>
</feature>
<sequence length="384" mass="42434">MMWLALVRLLLLYLTTTPAVISFAPNVPSQPPQSSSSLHSATTSHTDSHTTHTRNILILSHNVTQDVAAGYFDVNTLLTGRIDVLSRCVNSALWISNGIRKDTNVYLMLFPHNVTIEVRGGSVRGLNPDERTMALCLQRTLLDGGCDNVDNLCDAADGLKSESIDGNNNVSTTNSSSMQATIQERRQLELNNLRKRTLKRPTSYNPNKPGSYTKSERIRMRTVRKQREAMIRRIQRSSKATTSTAGVDDGDDEAALPTAINAGFQLHRNDSLERRLQLLNGDITFMMDEIGEPLSQFLDDSNRCSIDTTTKTDATATTTNIVLGDQMGYAPCDKEFLLEQCDNNDETTAAAVMKKVSLGPISLLTSQCITIVHNCLDINERILE</sequence>
<comment type="caution">
    <text evidence="6">The sequence shown here is derived from an EMBL/GenBank/DDBJ whole genome shotgun (WGS) entry which is preliminary data.</text>
</comment>
<evidence type="ECO:0000256" key="5">
    <source>
        <dbReference type="SAM" id="SignalP"/>
    </source>
</evidence>
<evidence type="ECO:0000313" key="6">
    <source>
        <dbReference type="EMBL" id="KAK1734235.1"/>
    </source>
</evidence>
<dbReference type="SUPFAM" id="SSF75217">
    <property type="entry name" value="alpha/beta knot"/>
    <property type="match status" value="2"/>
</dbReference>
<feature type="chain" id="PRO_5041919995" evidence="5">
    <location>
        <begin position="20"/>
        <end position="384"/>
    </location>
</feature>
<dbReference type="InterPro" id="IPR007158">
    <property type="entry name" value="TrmY"/>
</dbReference>
<keyword evidence="7" id="KW-1185">Reference proteome</keyword>
<dbReference type="InterPro" id="IPR029028">
    <property type="entry name" value="Alpha/beta_knot_MTases"/>
</dbReference>
<dbReference type="GO" id="GO:0030488">
    <property type="term" value="P:tRNA methylation"/>
    <property type="evidence" value="ECO:0007669"/>
    <property type="project" value="TreeGrafter"/>
</dbReference>
<dbReference type="PANTHER" id="PTHR40703">
    <property type="entry name" value="TRNA (PSEUDOURIDINE(54)-N(1))-METHYLTRANSFERASE"/>
    <property type="match status" value="1"/>
</dbReference>
<reference evidence="6" key="1">
    <citation type="submission" date="2023-06" db="EMBL/GenBank/DDBJ databases">
        <title>Survivors Of The Sea: Transcriptome response of Skeletonema marinoi to long-term dormancy.</title>
        <authorList>
            <person name="Pinder M.I.M."/>
            <person name="Kourtchenko O."/>
            <person name="Robertson E.K."/>
            <person name="Larsson T."/>
            <person name="Maumus F."/>
            <person name="Osuna-Cruz C.M."/>
            <person name="Vancaester E."/>
            <person name="Stenow R."/>
            <person name="Vandepoele K."/>
            <person name="Ploug H."/>
            <person name="Bruchert V."/>
            <person name="Godhe A."/>
            <person name="Topel M."/>
        </authorList>
    </citation>
    <scope>NUCLEOTIDE SEQUENCE</scope>
    <source>
        <strain evidence="6">R05AC</strain>
    </source>
</reference>
<keyword evidence="4" id="KW-0949">S-adenosyl-L-methionine</keyword>
<name>A0AAD9D622_9STRA</name>
<protein>
    <submittedName>
        <fullName evidence="6">Uncharacterized protein</fullName>
    </submittedName>
</protein>
<dbReference type="Proteomes" id="UP001224775">
    <property type="component" value="Unassembled WGS sequence"/>
</dbReference>
<dbReference type="AlphaFoldDB" id="A0AAD9D622"/>
<dbReference type="GO" id="GO:0008757">
    <property type="term" value="F:S-adenosylmethionine-dependent methyltransferase activity"/>
    <property type="evidence" value="ECO:0007669"/>
    <property type="project" value="TreeGrafter"/>
</dbReference>
<organism evidence="6 7">
    <name type="scientific">Skeletonema marinoi</name>
    <dbReference type="NCBI Taxonomy" id="267567"/>
    <lineage>
        <taxon>Eukaryota</taxon>
        <taxon>Sar</taxon>
        <taxon>Stramenopiles</taxon>
        <taxon>Ochrophyta</taxon>
        <taxon>Bacillariophyta</taxon>
        <taxon>Coscinodiscophyceae</taxon>
        <taxon>Thalassiosirophycidae</taxon>
        <taxon>Thalassiosirales</taxon>
        <taxon>Skeletonemataceae</taxon>
        <taxon>Skeletonema</taxon>
        <taxon>Skeletonema marinoi-dohrnii complex</taxon>
    </lineage>
</organism>
<keyword evidence="5" id="KW-0732">Signal</keyword>
<dbReference type="Pfam" id="PF04013">
    <property type="entry name" value="Methyltrn_RNA_2"/>
    <property type="match status" value="2"/>
</dbReference>
<evidence type="ECO:0000256" key="1">
    <source>
        <dbReference type="ARBA" id="ARBA00022490"/>
    </source>
</evidence>